<keyword evidence="6" id="KW-1185">Reference proteome</keyword>
<evidence type="ECO:0000256" key="1">
    <source>
        <dbReference type="SAM" id="MobiDB-lite"/>
    </source>
</evidence>
<dbReference type="Proteomes" id="UP001064896">
    <property type="component" value="Chromosome"/>
</dbReference>
<feature type="compositionally biased region" description="Gly residues" evidence="1">
    <location>
        <begin position="283"/>
        <end position="303"/>
    </location>
</feature>
<keyword evidence="2" id="KW-0472">Membrane</keyword>
<dbReference type="EMBL" id="AP023081">
    <property type="protein sequence ID" value="BCD86058.1"/>
    <property type="molecule type" value="Genomic_DNA"/>
</dbReference>
<organism evidence="5 6">
    <name type="scientific">Pseudomonas solani</name>
    <dbReference type="NCBI Taxonomy" id="2731552"/>
    <lineage>
        <taxon>Bacteria</taxon>
        <taxon>Pseudomonadati</taxon>
        <taxon>Pseudomonadota</taxon>
        <taxon>Gammaproteobacteria</taxon>
        <taxon>Pseudomonadales</taxon>
        <taxon>Pseudomonadaceae</taxon>
        <taxon>Pseudomonas</taxon>
    </lineage>
</organism>
<feature type="transmembrane region" description="Helical" evidence="2">
    <location>
        <begin position="208"/>
        <end position="227"/>
    </location>
</feature>
<feature type="compositionally biased region" description="Low complexity" evidence="1">
    <location>
        <begin position="261"/>
        <end position="282"/>
    </location>
</feature>
<feature type="chain" id="PRO_5047516552" description="TPM domain-containing protein" evidence="3">
    <location>
        <begin position="20"/>
        <end position="303"/>
    </location>
</feature>
<keyword evidence="3" id="KW-0732">Signal</keyword>
<feature type="domain" description="TPM" evidence="4">
    <location>
        <begin position="30"/>
        <end position="152"/>
    </location>
</feature>
<reference evidence="5" key="1">
    <citation type="submission" date="2020-05" db="EMBL/GenBank/DDBJ databases">
        <title>Complete genome sequence of Pseudomonas sp. Sm006.</title>
        <authorList>
            <person name="Takeuchi K."/>
            <person name="Someya N."/>
        </authorList>
    </citation>
    <scope>NUCLEOTIDE SEQUENCE</scope>
    <source>
        <strain evidence="5">Sm006</strain>
    </source>
</reference>
<dbReference type="InterPro" id="IPR007621">
    <property type="entry name" value="TPM_dom"/>
</dbReference>
<sequence>MRARLVALLLSLACLCANADQPVPALKQRVTDLTATLDASQSAALDAQLAALEAEKGAQVAVLIVASTGADSIEAYATRVFEQWKLGRKGVDDGILLLVAKDDRALRIEVGYGLEGAVTDVQAARIIRERITPAFREGDFFGGIQAGTDALSGLVRGEPLPEPSAREPQPDTINLFSLCLFFAQFFIVPALVKRIPRPWARQHSGRRYFSCIGLVTVATLIYCLATGTALDLLLFFTLTAGFISLFVFIFILAPLSTWKVSSGSSSSSGYSSSSDSSSSSSSSGGGFSGGGGSSGGGGASGRW</sequence>
<name>A0ABN6BQ00_9PSED</name>
<evidence type="ECO:0000256" key="2">
    <source>
        <dbReference type="SAM" id="Phobius"/>
    </source>
</evidence>
<evidence type="ECO:0000313" key="6">
    <source>
        <dbReference type="Proteomes" id="UP001064896"/>
    </source>
</evidence>
<keyword evidence="2" id="KW-0812">Transmembrane</keyword>
<evidence type="ECO:0000259" key="4">
    <source>
        <dbReference type="Pfam" id="PF04536"/>
    </source>
</evidence>
<dbReference type="Gene3D" id="3.10.310.50">
    <property type="match status" value="1"/>
</dbReference>
<keyword evidence="2" id="KW-1133">Transmembrane helix</keyword>
<evidence type="ECO:0000313" key="5">
    <source>
        <dbReference type="EMBL" id="BCD86058.1"/>
    </source>
</evidence>
<dbReference type="Pfam" id="PF04536">
    <property type="entry name" value="TPM_phosphatase"/>
    <property type="match status" value="1"/>
</dbReference>
<protein>
    <recommendedName>
        <fullName evidence="4">TPM domain-containing protein</fullName>
    </recommendedName>
</protein>
<dbReference type="PANTHER" id="PTHR30373:SF2">
    <property type="entry name" value="UPF0603 PROTEIN YGCG"/>
    <property type="match status" value="1"/>
</dbReference>
<dbReference type="PANTHER" id="PTHR30373">
    <property type="entry name" value="UPF0603 PROTEIN YGCG"/>
    <property type="match status" value="1"/>
</dbReference>
<feature type="region of interest" description="Disordered" evidence="1">
    <location>
        <begin position="261"/>
        <end position="303"/>
    </location>
</feature>
<evidence type="ECO:0000256" key="3">
    <source>
        <dbReference type="SAM" id="SignalP"/>
    </source>
</evidence>
<feature type="transmembrane region" description="Helical" evidence="2">
    <location>
        <begin position="173"/>
        <end position="192"/>
    </location>
</feature>
<feature type="signal peptide" evidence="3">
    <location>
        <begin position="1"/>
        <end position="19"/>
    </location>
</feature>
<dbReference type="RefSeq" id="WP_265170294.1">
    <property type="nucleotide sequence ID" value="NZ_AP023081.1"/>
</dbReference>
<feature type="transmembrane region" description="Helical" evidence="2">
    <location>
        <begin position="233"/>
        <end position="255"/>
    </location>
</feature>
<accession>A0ABN6BQ00</accession>
<proteinExistence type="predicted"/>
<gene>
    <name evidence="5" type="ORF">PSm6_24650</name>
</gene>